<protein>
    <recommendedName>
        <fullName evidence="2">YCII-related domain-containing protein</fullName>
    </recommendedName>
</protein>
<feature type="domain" description="YCII-related" evidence="2">
    <location>
        <begin position="6"/>
        <end position="116"/>
    </location>
</feature>
<sequence length="116" mass="12780">MSVQTYLVLIYADEGDWDAADEATKAEYYRQHGDYDDQAADYGVTFLAGEALQPVATAVTLRRSGQDATITDGPFAETAEQLGGFYLVTAPSREAVLKHAMLLPEYTIEVREILPM</sequence>
<dbReference type="Pfam" id="PF03795">
    <property type="entry name" value="YCII"/>
    <property type="match status" value="1"/>
</dbReference>
<dbReference type="InterPro" id="IPR005545">
    <property type="entry name" value="YCII"/>
</dbReference>
<dbReference type="SUPFAM" id="SSF54909">
    <property type="entry name" value="Dimeric alpha+beta barrel"/>
    <property type="match status" value="1"/>
</dbReference>
<accession>A0ABS3SKE6</accession>
<evidence type="ECO:0000313" key="4">
    <source>
        <dbReference type="Proteomes" id="UP000678317"/>
    </source>
</evidence>
<organism evidence="3 4">
    <name type="scientific">Cellulomonas fengjieae</name>
    <dbReference type="NCBI Taxonomy" id="2819978"/>
    <lineage>
        <taxon>Bacteria</taxon>
        <taxon>Bacillati</taxon>
        <taxon>Actinomycetota</taxon>
        <taxon>Actinomycetes</taxon>
        <taxon>Micrococcales</taxon>
        <taxon>Cellulomonadaceae</taxon>
        <taxon>Cellulomonas</taxon>
    </lineage>
</organism>
<evidence type="ECO:0000313" key="3">
    <source>
        <dbReference type="EMBL" id="MBO3086220.1"/>
    </source>
</evidence>
<reference evidence="3 4" key="1">
    <citation type="submission" date="2021-03" db="EMBL/GenBank/DDBJ databases">
        <title>novel species in genus Cellulomonas.</title>
        <authorList>
            <person name="Zhang G."/>
        </authorList>
    </citation>
    <scope>NUCLEOTIDE SEQUENCE [LARGE SCALE GENOMIC DNA]</scope>
    <source>
        <strain evidence="4">zg-ZUI188</strain>
    </source>
</reference>
<evidence type="ECO:0000259" key="2">
    <source>
        <dbReference type="Pfam" id="PF03795"/>
    </source>
</evidence>
<comment type="caution">
    <text evidence="3">The sequence shown here is derived from an EMBL/GenBank/DDBJ whole genome shotgun (WGS) entry which is preliminary data.</text>
</comment>
<dbReference type="EMBL" id="JAGFBM010000009">
    <property type="protein sequence ID" value="MBO3086220.1"/>
    <property type="molecule type" value="Genomic_DNA"/>
</dbReference>
<dbReference type="Gene3D" id="3.30.70.1060">
    <property type="entry name" value="Dimeric alpha+beta barrel"/>
    <property type="match status" value="1"/>
</dbReference>
<dbReference type="Proteomes" id="UP000678317">
    <property type="component" value="Unassembled WGS sequence"/>
</dbReference>
<dbReference type="RefSeq" id="WP_208290298.1">
    <property type="nucleotide sequence ID" value="NZ_CP074404.1"/>
</dbReference>
<dbReference type="PANTHER" id="PTHR35174">
    <property type="entry name" value="BLL7171 PROTEIN-RELATED"/>
    <property type="match status" value="1"/>
</dbReference>
<evidence type="ECO:0000256" key="1">
    <source>
        <dbReference type="ARBA" id="ARBA00007689"/>
    </source>
</evidence>
<name>A0ABS3SKE6_9CELL</name>
<comment type="similarity">
    <text evidence="1">Belongs to the YciI family.</text>
</comment>
<proteinExistence type="inferred from homology"/>
<keyword evidence="4" id="KW-1185">Reference proteome</keyword>
<dbReference type="InterPro" id="IPR011008">
    <property type="entry name" value="Dimeric_a/b-barrel"/>
</dbReference>
<gene>
    <name evidence="3" type="ORF">J4035_16375</name>
</gene>
<dbReference type="PANTHER" id="PTHR35174:SF3">
    <property type="entry name" value="BLL7171 PROTEIN"/>
    <property type="match status" value="1"/>
</dbReference>